<dbReference type="InterPro" id="IPR006311">
    <property type="entry name" value="TAT_signal"/>
</dbReference>
<keyword evidence="3" id="KW-1185">Reference proteome</keyword>
<feature type="chain" id="PRO_5012635493" evidence="1">
    <location>
        <begin position="33"/>
        <end position="284"/>
    </location>
</feature>
<evidence type="ECO:0000313" key="3">
    <source>
        <dbReference type="Proteomes" id="UP000186132"/>
    </source>
</evidence>
<keyword evidence="1" id="KW-0732">Signal</keyword>
<dbReference type="RefSeq" id="WP_073392110.1">
    <property type="nucleotide sequence ID" value="NZ_FQVU01000006.1"/>
</dbReference>
<reference evidence="2 3" key="1">
    <citation type="submission" date="2016-11" db="EMBL/GenBank/DDBJ databases">
        <authorList>
            <person name="Jaros S."/>
            <person name="Januszkiewicz K."/>
            <person name="Wedrychowicz H."/>
        </authorList>
    </citation>
    <scope>NUCLEOTIDE SEQUENCE [LARGE SCALE GENOMIC DNA]</scope>
    <source>
        <strain evidence="2 3">DSM 45627</strain>
    </source>
</reference>
<sequence>MSRIRTTAAQGVAAAALAAGALALLAPATAEAKTTGNGDFAATVNGTTYNPAAGKDVKLKDVTVGGRIAVRGVNVRFDFDTTTLGVYDYALTGAPTAERMVTSPTVIFASKVPQLTAAQLARPTLTQLEIKDDTLTAIVSTAAGKMKVQAKDSATGGIFQMEPEFGSNVTIEHKLGPTLFYFVNQYTGKINFGDGLDPVASGPGAHQMLLGKDSPQVATKTFQDGSTTRWSVASGGRMGGVLGEDAIELSAGATNCTSQCQAQNRIHGSLPVPPLPTDPTPIGS</sequence>
<dbReference type="EMBL" id="FQVU01000006">
    <property type="protein sequence ID" value="SHH45877.1"/>
    <property type="molecule type" value="Genomic_DNA"/>
</dbReference>
<feature type="signal peptide" evidence="1">
    <location>
        <begin position="1"/>
        <end position="32"/>
    </location>
</feature>
<proteinExistence type="predicted"/>
<dbReference type="Proteomes" id="UP000186132">
    <property type="component" value="Unassembled WGS sequence"/>
</dbReference>
<dbReference type="PROSITE" id="PS51318">
    <property type="entry name" value="TAT"/>
    <property type="match status" value="1"/>
</dbReference>
<name>A0A1M5T544_9ACTN</name>
<evidence type="ECO:0000313" key="2">
    <source>
        <dbReference type="EMBL" id="SHH45877.1"/>
    </source>
</evidence>
<protein>
    <submittedName>
        <fullName evidence="2">Uncharacterized protein</fullName>
    </submittedName>
</protein>
<accession>A0A1M5T544</accession>
<evidence type="ECO:0000256" key="1">
    <source>
        <dbReference type="SAM" id="SignalP"/>
    </source>
</evidence>
<dbReference type="OrthoDB" id="3774129at2"/>
<organism evidence="2 3">
    <name type="scientific">Jatrophihabitans endophyticus</name>
    <dbReference type="NCBI Taxonomy" id="1206085"/>
    <lineage>
        <taxon>Bacteria</taxon>
        <taxon>Bacillati</taxon>
        <taxon>Actinomycetota</taxon>
        <taxon>Actinomycetes</taxon>
        <taxon>Jatrophihabitantales</taxon>
        <taxon>Jatrophihabitantaceae</taxon>
        <taxon>Jatrophihabitans</taxon>
    </lineage>
</organism>
<gene>
    <name evidence="2" type="ORF">SAMN05443575_3912</name>
</gene>
<dbReference type="AlphaFoldDB" id="A0A1M5T544"/>